<evidence type="ECO:0000313" key="4">
    <source>
        <dbReference type="Proteomes" id="UP001443914"/>
    </source>
</evidence>
<feature type="chain" id="PRO_5043418713" description="Transmembrane protein" evidence="2">
    <location>
        <begin position="21"/>
        <end position="129"/>
    </location>
</feature>
<organism evidence="3 4">
    <name type="scientific">Saponaria officinalis</name>
    <name type="common">Common soapwort</name>
    <name type="synonym">Lychnis saponaria</name>
    <dbReference type="NCBI Taxonomy" id="3572"/>
    <lineage>
        <taxon>Eukaryota</taxon>
        <taxon>Viridiplantae</taxon>
        <taxon>Streptophyta</taxon>
        <taxon>Embryophyta</taxon>
        <taxon>Tracheophyta</taxon>
        <taxon>Spermatophyta</taxon>
        <taxon>Magnoliopsida</taxon>
        <taxon>eudicotyledons</taxon>
        <taxon>Gunneridae</taxon>
        <taxon>Pentapetalae</taxon>
        <taxon>Caryophyllales</taxon>
        <taxon>Caryophyllaceae</taxon>
        <taxon>Caryophylleae</taxon>
        <taxon>Saponaria</taxon>
    </lineage>
</organism>
<reference evidence="3" key="1">
    <citation type="submission" date="2024-03" db="EMBL/GenBank/DDBJ databases">
        <title>WGS assembly of Saponaria officinalis var. Norfolk2.</title>
        <authorList>
            <person name="Jenkins J."/>
            <person name="Shu S."/>
            <person name="Grimwood J."/>
            <person name="Barry K."/>
            <person name="Goodstein D."/>
            <person name="Schmutz J."/>
            <person name="Leebens-Mack J."/>
            <person name="Osbourn A."/>
        </authorList>
    </citation>
    <scope>NUCLEOTIDE SEQUENCE [LARGE SCALE GENOMIC DNA]</scope>
    <source>
        <strain evidence="3">JIC</strain>
    </source>
</reference>
<feature type="signal peptide" evidence="2">
    <location>
        <begin position="1"/>
        <end position="20"/>
    </location>
</feature>
<keyword evidence="2" id="KW-0732">Signal</keyword>
<keyword evidence="1" id="KW-0812">Transmembrane</keyword>
<keyword evidence="4" id="KW-1185">Reference proteome</keyword>
<dbReference type="PANTHER" id="PTHR35718:SF1">
    <property type="entry name" value="EXPRESSED PROTEIN"/>
    <property type="match status" value="1"/>
</dbReference>
<dbReference type="Proteomes" id="UP001443914">
    <property type="component" value="Unassembled WGS sequence"/>
</dbReference>
<evidence type="ECO:0008006" key="5">
    <source>
        <dbReference type="Google" id="ProtNLM"/>
    </source>
</evidence>
<evidence type="ECO:0000313" key="3">
    <source>
        <dbReference type="EMBL" id="KAK9664022.1"/>
    </source>
</evidence>
<feature type="transmembrane region" description="Helical" evidence="1">
    <location>
        <begin position="86"/>
        <end position="112"/>
    </location>
</feature>
<sequence length="129" mass="13725">MEPTRLVFLISISLFSSAVAQERSPHGLDHQMPIAFSPSAYEFFHPNARRDPCAKSNCSPLPIATQVHKTGPEVGSTNDKTSVLGVGALAIVAPAFVVLIMFCAAMGTYYLATTCRAKSSLTKALAPDV</sequence>
<comment type="caution">
    <text evidence="3">The sequence shown here is derived from an EMBL/GenBank/DDBJ whole genome shotgun (WGS) entry which is preliminary data.</text>
</comment>
<protein>
    <recommendedName>
        <fullName evidence="5">Transmembrane protein</fullName>
    </recommendedName>
</protein>
<keyword evidence="1" id="KW-0472">Membrane</keyword>
<gene>
    <name evidence="3" type="ORF">RND81_14G014500</name>
</gene>
<evidence type="ECO:0000256" key="2">
    <source>
        <dbReference type="SAM" id="SignalP"/>
    </source>
</evidence>
<accession>A0AAW1GH50</accession>
<proteinExistence type="predicted"/>
<name>A0AAW1GH50_SAPOF</name>
<dbReference type="EMBL" id="JBDFQZ010000014">
    <property type="protein sequence ID" value="KAK9664022.1"/>
    <property type="molecule type" value="Genomic_DNA"/>
</dbReference>
<keyword evidence="1" id="KW-1133">Transmembrane helix</keyword>
<dbReference type="AlphaFoldDB" id="A0AAW1GH50"/>
<dbReference type="PANTHER" id="PTHR35718">
    <property type="entry name" value="EXPRESSED PROTEIN"/>
    <property type="match status" value="1"/>
</dbReference>
<evidence type="ECO:0000256" key="1">
    <source>
        <dbReference type="SAM" id="Phobius"/>
    </source>
</evidence>